<accession>A0AAW1JI45</accession>
<sequence length="285" mass="32759">MLKLDELKSYLKDLNYPGFNLMGNDEIADIFSKKNRSYFLSWFVQKWDQDITLPEDETAKAASLANVLYNGGFCTSQDSIKFVNNSLELQPNEQLVIINRMLYNLWILNSASYSDGCDIDYSEQMEILSKLDVNIFPTMGPIQIRKPEERIQKMEKVEQDIKDLKKEIECMHNKYDSTAEITFDKDIDWQAFDLVKDQISMLIHNSTSVLKNQKKVNTGKFSDSFEAGASNCSRNIAEVSKLHDSKKVIKEFAPVEWENTNKNNCALTDTIKVLSMLSQEVLNTD</sequence>
<dbReference type="EMBL" id="JASPKY010000364">
    <property type="protein sequence ID" value="KAK9703724.1"/>
    <property type="molecule type" value="Genomic_DNA"/>
</dbReference>
<evidence type="ECO:0000313" key="1">
    <source>
        <dbReference type="EMBL" id="KAK9703724.1"/>
    </source>
</evidence>
<dbReference type="Proteomes" id="UP001458880">
    <property type="component" value="Unassembled WGS sequence"/>
</dbReference>
<organism evidence="1 2">
    <name type="scientific">Popillia japonica</name>
    <name type="common">Japanese beetle</name>
    <dbReference type="NCBI Taxonomy" id="7064"/>
    <lineage>
        <taxon>Eukaryota</taxon>
        <taxon>Metazoa</taxon>
        <taxon>Ecdysozoa</taxon>
        <taxon>Arthropoda</taxon>
        <taxon>Hexapoda</taxon>
        <taxon>Insecta</taxon>
        <taxon>Pterygota</taxon>
        <taxon>Neoptera</taxon>
        <taxon>Endopterygota</taxon>
        <taxon>Coleoptera</taxon>
        <taxon>Polyphaga</taxon>
        <taxon>Scarabaeiformia</taxon>
        <taxon>Scarabaeidae</taxon>
        <taxon>Rutelinae</taxon>
        <taxon>Popillia</taxon>
    </lineage>
</organism>
<proteinExistence type="predicted"/>
<gene>
    <name evidence="1" type="ORF">QE152_g29149</name>
</gene>
<name>A0AAW1JI45_POPJA</name>
<comment type="caution">
    <text evidence="1">The sequence shown here is derived from an EMBL/GenBank/DDBJ whole genome shotgun (WGS) entry which is preliminary data.</text>
</comment>
<keyword evidence="2" id="KW-1185">Reference proteome</keyword>
<dbReference type="AlphaFoldDB" id="A0AAW1JI45"/>
<protein>
    <submittedName>
        <fullName evidence="1">Uncharacterized protein</fullName>
    </submittedName>
</protein>
<evidence type="ECO:0000313" key="2">
    <source>
        <dbReference type="Proteomes" id="UP001458880"/>
    </source>
</evidence>
<reference evidence="1 2" key="1">
    <citation type="journal article" date="2024" name="BMC Genomics">
        <title>De novo assembly and annotation of Popillia japonica's genome with initial clues to its potential as an invasive pest.</title>
        <authorList>
            <person name="Cucini C."/>
            <person name="Boschi S."/>
            <person name="Funari R."/>
            <person name="Cardaioli E."/>
            <person name="Iannotti N."/>
            <person name="Marturano G."/>
            <person name="Paoli F."/>
            <person name="Bruttini M."/>
            <person name="Carapelli A."/>
            <person name="Frati F."/>
            <person name="Nardi F."/>
        </authorList>
    </citation>
    <scope>NUCLEOTIDE SEQUENCE [LARGE SCALE GENOMIC DNA]</scope>
    <source>
        <strain evidence="1">DMR45628</strain>
    </source>
</reference>